<keyword evidence="3" id="KW-1185">Reference proteome</keyword>
<feature type="compositionally biased region" description="Low complexity" evidence="1">
    <location>
        <begin position="342"/>
        <end position="353"/>
    </location>
</feature>
<evidence type="ECO:0000313" key="3">
    <source>
        <dbReference type="Proteomes" id="UP001501470"/>
    </source>
</evidence>
<comment type="caution">
    <text evidence="2">The sequence shown here is derived from an EMBL/GenBank/DDBJ whole genome shotgun (WGS) entry which is preliminary data.</text>
</comment>
<name>A0ABN2BDZ7_9ACTN</name>
<dbReference type="Proteomes" id="UP001501470">
    <property type="component" value="Unassembled WGS sequence"/>
</dbReference>
<reference evidence="2 3" key="1">
    <citation type="journal article" date="2019" name="Int. J. Syst. Evol. Microbiol.">
        <title>The Global Catalogue of Microorganisms (GCM) 10K type strain sequencing project: providing services to taxonomists for standard genome sequencing and annotation.</title>
        <authorList>
            <consortium name="The Broad Institute Genomics Platform"/>
            <consortium name="The Broad Institute Genome Sequencing Center for Infectious Disease"/>
            <person name="Wu L."/>
            <person name="Ma J."/>
        </authorList>
    </citation>
    <scope>NUCLEOTIDE SEQUENCE [LARGE SCALE GENOMIC DNA]</scope>
    <source>
        <strain evidence="2 3">JCM 15933</strain>
    </source>
</reference>
<proteinExistence type="predicted"/>
<gene>
    <name evidence="2" type="ORF">GCM10009827_065400</name>
</gene>
<dbReference type="EMBL" id="BAAAQD010000014">
    <property type="protein sequence ID" value="GAA1537505.1"/>
    <property type="molecule type" value="Genomic_DNA"/>
</dbReference>
<sequence length="380" mass="41690">MMYPMPRQDPRQGHPAQPRSLILSEQPVARVQLLARPILRAGVTAVYSTQEGKLEDLGRLLTFGEAMSGRYKTMYEVDISHHECTVSTGRDPLPAKSDSSFFAAKVDIGWQVTDPVKVVREGVRDGEQVVVRRVMDAMRKVGRKYEITDCDQVEQEINELYDPPVRIFGYGLTIDHVSAHVTRDDAARGHALDAAPLQPEQELERERMRAVAAGVRGEFGSLAAHLRHHPDQTLQVLRLMHARQQELEQRQDAVFRSSDEMFRRMLDAGLIQNMDIEEIRDQLLRNTRNMATGGPPPVNARLSGPVAGPPAAAPDAPSGPHQAAPPAAPRSTPQSPPEPRNATAAPGPHQAAPPADPPADPTGVAGWRKRRPAQSGPTSN</sequence>
<accession>A0ABN2BDZ7</accession>
<evidence type="ECO:0000313" key="2">
    <source>
        <dbReference type="EMBL" id="GAA1537505.1"/>
    </source>
</evidence>
<evidence type="ECO:0000256" key="1">
    <source>
        <dbReference type="SAM" id="MobiDB-lite"/>
    </source>
</evidence>
<feature type="region of interest" description="Disordered" evidence="1">
    <location>
        <begin position="288"/>
        <end position="380"/>
    </location>
</feature>
<evidence type="ECO:0008006" key="4">
    <source>
        <dbReference type="Google" id="ProtNLM"/>
    </source>
</evidence>
<organism evidence="2 3">
    <name type="scientific">Dactylosporangium maewongense</name>
    <dbReference type="NCBI Taxonomy" id="634393"/>
    <lineage>
        <taxon>Bacteria</taxon>
        <taxon>Bacillati</taxon>
        <taxon>Actinomycetota</taxon>
        <taxon>Actinomycetes</taxon>
        <taxon>Micromonosporales</taxon>
        <taxon>Micromonosporaceae</taxon>
        <taxon>Dactylosporangium</taxon>
    </lineage>
</organism>
<protein>
    <recommendedName>
        <fullName evidence="4">PE-PGRS family protein</fullName>
    </recommendedName>
</protein>